<proteinExistence type="inferred from homology"/>
<feature type="transmembrane region" description="Helical" evidence="3">
    <location>
        <begin position="103"/>
        <end position="120"/>
    </location>
</feature>
<keyword evidence="3" id="KW-1133">Transmembrane helix</keyword>
<keyword evidence="2" id="KW-1003">Cell membrane</keyword>
<dbReference type="InterPro" id="IPR003784">
    <property type="entry name" value="BioY"/>
</dbReference>
<feature type="transmembrane region" description="Helical" evidence="3">
    <location>
        <begin position="174"/>
        <end position="191"/>
    </location>
</feature>
<evidence type="ECO:0000256" key="3">
    <source>
        <dbReference type="SAM" id="Phobius"/>
    </source>
</evidence>
<evidence type="ECO:0000256" key="2">
    <source>
        <dbReference type="PIRNR" id="PIRNR016661"/>
    </source>
</evidence>
<dbReference type="RefSeq" id="WP_182845121.1">
    <property type="nucleotide sequence ID" value="NZ_BAAALP010000034.1"/>
</dbReference>
<organism evidence="4 5">
    <name type="scientific">Actinomadura namibiensis</name>
    <dbReference type="NCBI Taxonomy" id="182080"/>
    <lineage>
        <taxon>Bacteria</taxon>
        <taxon>Bacillati</taxon>
        <taxon>Actinomycetota</taxon>
        <taxon>Actinomycetes</taxon>
        <taxon>Streptosporangiales</taxon>
        <taxon>Thermomonosporaceae</taxon>
        <taxon>Actinomadura</taxon>
    </lineage>
</organism>
<dbReference type="PIRSF" id="PIRSF016661">
    <property type="entry name" value="BioY"/>
    <property type="match status" value="1"/>
</dbReference>
<evidence type="ECO:0000256" key="1">
    <source>
        <dbReference type="ARBA" id="ARBA00010692"/>
    </source>
</evidence>
<keyword evidence="2 3" id="KW-0472">Membrane</keyword>
<comment type="subcellular location">
    <subcellularLocation>
        <location evidence="2">Cell membrane</location>
        <topology evidence="2">Multi-pass membrane protein</topology>
    </subcellularLocation>
</comment>
<feature type="transmembrane region" description="Helical" evidence="3">
    <location>
        <begin position="27"/>
        <end position="47"/>
    </location>
</feature>
<dbReference type="GO" id="GO:0015225">
    <property type="term" value="F:biotin transmembrane transporter activity"/>
    <property type="evidence" value="ECO:0007669"/>
    <property type="project" value="UniProtKB-UniRule"/>
</dbReference>
<dbReference type="Pfam" id="PF02632">
    <property type="entry name" value="BioY"/>
    <property type="match status" value="1"/>
</dbReference>
<keyword evidence="2" id="KW-0813">Transport</keyword>
<feature type="transmembrane region" description="Helical" evidence="3">
    <location>
        <begin position="59"/>
        <end position="83"/>
    </location>
</feature>
<keyword evidence="3" id="KW-0812">Transmembrane</keyword>
<dbReference type="PANTHER" id="PTHR34295:SF1">
    <property type="entry name" value="BIOTIN TRANSPORTER BIOY"/>
    <property type="match status" value="1"/>
</dbReference>
<comment type="caution">
    <text evidence="4">The sequence shown here is derived from an EMBL/GenBank/DDBJ whole genome shotgun (WGS) entry which is preliminary data.</text>
</comment>
<protein>
    <recommendedName>
        <fullName evidence="2">Biotin transporter</fullName>
    </recommendedName>
</protein>
<reference evidence="4 5" key="1">
    <citation type="submission" date="2020-08" db="EMBL/GenBank/DDBJ databases">
        <title>Genomic Encyclopedia of Type Strains, Phase IV (KMG-IV): sequencing the most valuable type-strain genomes for metagenomic binning, comparative biology and taxonomic classification.</title>
        <authorList>
            <person name="Goeker M."/>
        </authorList>
    </citation>
    <scope>NUCLEOTIDE SEQUENCE [LARGE SCALE GENOMIC DNA]</scope>
    <source>
        <strain evidence="4 5">DSM 44197</strain>
    </source>
</reference>
<keyword evidence="5" id="KW-1185">Reference proteome</keyword>
<gene>
    <name evidence="4" type="ORF">HNR61_004554</name>
</gene>
<evidence type="ECO:0000313" key="5">
    <source>
        <dbReference type="Proteomes" id="UP000572680"/>
    </source>
</evidence>
<dbReference type="Proteomes" id="UP000572680">
    <property type="component" value="Unassembled WGS sequence"/>
</dbReference>
<dbReference type="EMBL" id="JACJIA010000005">
    <property type="protein sequence ID" value="MBA8952908.1"/>
    <property type="molecule type" value="Genomic_DNA"/>
</dbReference>
<comment type="similarity">
    <text evidence="1 2">Belongs to the BioY family.</text>
</comment>
<accession>A0A7W3LRD1</accession>
<dbReference type="Gene3D" id="1.10.1760.20">
    <property type="match status" value="1"/>
</dbReference>
<dbReference type="PANTHER" id="PTHR34295">
    <property type="entry name" value="BIOTIN TRANSPORTER BIOY"/>
    <property type="match status" value="1"/>
</dbReference>
<name>A0A7W3LRD1_ACTNM</name>
<dbReference type="GO" id="GO:0005886">
    <property type="term" value="C:plasma membrane"/>
    <property type="evidence" value="ECO:0007669"/>
    <property type="project" value="UniProtKB-SubCell"/>
</dbReference>
<feature type="transmembrane region" description="Helical" evidence="3">
    <location>
        <begin position="132"/>
        <end position="154"/>
    </location>
</feature>
<evidence type="ECO:0000313" key="4">
    <source>
        <dbReference type="EMBL" id="MBA8952908.1"/>
    </source>
</evidence>
<sequence>MATAHAAAGRRTAVLGDLLPASLTRDVALVLGSAVLVGVAAQISVPIPGTPVPVSLQPFAVLLAGAALGAGRAALGMLVYLLAGIAGMPWFAEGASGVSMPSLGYVLGFVLAAAVVGHLARRGGDRTPLRTVGTMLVGTALIYAVGVPYLMAAVHVDLAKAISMGVTPFLLGDALKVLLAAGLLPGAWKLLGERR</sequence>
<dbReference type="AlphaFoldDB" id="A0A7W3LRD1"/>